<dbReference type="RefSeq" id="WP_377918137.1">
    <property type="nucleotide sequence ID" value="NZ_JBHRZT010000072.1"/>
</dbReference>
<keyword evidence="3" id="KW-1185">Reference proteome</keyword>
<dbReference type="Proteomes" id="UP001595752">
    <property type="component" value="Unassembled WGS sequence"/>
</dbReference>
<dbReference type="InterPro" id="IPR029044">
    <property type="entry name" value="Nucleotide-diphossugar_trans"/>
</dbReference>
<proteinExistence type="predicted"/>
<dbReference type="PANTHER" id="PTHR43777:SF1">
    <property type="entry name" value="MOLYBDENUM COFACTOR CYTIDYLYLTRANSFERASE"/>
    <property type="match status" value="1"/>
</dbReference>
<name>A0ABV8B8C7_9BACI</name>
<dbReference type="Gene3D" id="3.90.550.10">
    <property type="entry name" value="Spore Coat Polysaccharide Biosynthesis Protein SpsA, Chain A"/>
    <property type="match status" value="1"/>
</dbReference>
<gene>
    <name evidence="2" type="ORF">ACFOU2_20615</name>
</gene>
<reference evidence="3" key="1">
    <citation type="journal article" date="2019" name="Int. J. Syst. Evol. Microbiol.">
        <title>The Global Catalogue of Microorganisms (GCM) 10K type strain sequencing project: providing services to taxonomists for standard genome sequencing and annotation.</title>
        <authorList>
            <consortium name="The Broad Institute Genomics Platform"/>
            <consortium name="The Broad Institute Genome Sequencing Center for Infectious Disease"/>
            <person name="Wu L."/>
            <person name="Ma J."/>
        </authorList>
    </citation>
    <scope>NUCLEOTIDE SEQUENCE [LARGE SCALE GENOMIC DNA]</scope>
    <source>
        <strain evidence="3">CCUG 61889</strain>
    </source>
</reference>
<dbReference type="InterPro" id="IPR025877">
    <property type="entry name" value="MobA-like_NTP_Trfase"/>
</dbReference>
<dbReference type="EMBL" id="JBHRZT010000072">
    <property type="protein sequence ID" value="MFC3885744.1"/>
    <property type="molecule type" value="Genomic_DNA"/>
</dbReference>
<dbReference type="PANTHER" id="PTHR43777">
    <property type="entry name" value="MOLYBDENUM COFACTOR CYTIDYLYLTRANSFERASE"/>
    <property type="match status" value="1"/>
</dbReference>
<feature type="domain" description="MobA-like NTP transferase" evidence="1">
    <location>
        <begin position="8"/>
        <end position="175"/>
    </location>
</feature>
<evidence type="ECO:0000259" key="1">
    <source>
        <dbReference type="Pfam" id="PF12804"/>
    </source>
</evidence>
<evidence type="ECO:0000313" key="3">
    <source>
        <dbReference type="Proteomes" id="UP001595752"/>
    </source>
</evidence>
<evidence type="ECO:0000313" key="2">
    <source>
        <dbReference type="EMBL" id="MFC3885744.1"/>
    </source>
</evidence>
<protein>
    <submittedName>
        <fullName evidence="2">Nucleotidyltransferase family protein</fullName>
    </submittedName>
</protein>
<sequence>MNEAKIIGIYLAAGKSRRMGSNKLFLPLGDDRLGSRALKTALQSSLDHIVVITRQDDFLEWVHPSLFLEPFNKRWSYLPCPKAEQGQSLSLKCGIQKAQSLQADGIIILLADQPFISKEMLDELISLFNDKRSYDFVAASYNDIPRPPILFSKNQFSHLLKLKGDEGARRLLRKSGCHHGLMKHYDDYANFIDIDTREEYELVKMLWDGNI</sequence>
<accession>A0ABV8B8C7</accession>
<organism evidence="2 3">
    <name type="scientific">Bacillus songklensis</name>
    <dbReference type="NCBI Taxonomy" id="1069116"/>
    <lineage>
        <taxon>Bacteria</taxon>
        <taxon>Bacillati</taxon>
        <taxon>Bacillota</taxon>
        <taxon>Bacilli</taxon>
        <taxon>Bacillales</taxon>
        <taxon>Bacillaceae</taxon>
        <taxon>Bacillus</taxon>
    </lineage>
</organism>
<comment type="caution">
    <text evidence="2">The sequence shown here is derived from an EMBL/GenBank/DDBJ whole genome shotgun (WGS) entry which is preliminary data.</text>
</comment>
<dbReference type="SUPFAM" id="SSF53448">
    <property type="entry name" value="Nucleotide-diphospho-sugar transferases"/>
    <property type="match status" value="1"/>
</dbReference>
<dbReference type="CDD" id="cd04182">
    <property type="entry name" value="GT_2_like_f"/>
    <property type="match status" value="1"/>
</dbReference>
<dbReference type="Pfam" id="PF12804">
    <property type="entry name" value="NTP_transf_3"/>
    <property type="match status" value="1"/>
</dbReference>